<proteinExistence type="predicted"/>
<reference evidence="1 2" key="1">
    <citation type="submission" date="2023-12" db="EMBL/GenBank/DDBJ databases">
        <title>the genome sequence of Hyalangium sp. s54d21.</title>
        <authorList>
            <person name="Zhang X."/>
        </authorList>
    </citation>
    <scope>NUCLEOTIDE SEQUENCE [LARGE SCALE GENOMIC DNA]</scope>
    <source>
        <strain evidence="2">s54d21</strain>
    </source>
</reference>
<gene>
    <name evidence="1" type="ORF">SYV04_34420</name>
</gene>
<evidence type="ECO:0000313" key="2">
    <source>
        <dbReference type="Proteomes" id="UP001291309"/>
    </source>
</evidence>
<comment type="caution">
    <text evidence="1">The sequence shown here is derived from an EMBL/GenBank/DDBJ whole genome shotgun (WGS) entry which is preliminary data.</text>
</comment>
<sequence length="501" mass="55677">MNSQLRCNFRKEELELAALIGSGDGTPTEKVTSLFVQLDDPLLSEKDVEQLLSGVSTADVRSALAKLVADVILEVSTQTQRPFDPDGIMLYRKAGTAPERLRLIAVEADLGNEERRFQFTCEARLIRSIARIDRLDSLAGTGNQRGEIEKHVAEIAQGISNGTQIPNSVLLVLQEDRVVEPEAEDEAPESFIRIKPLSEFTTVPIPHQANMMAQRFRTVELDFPFRRAAFDEEKSAVLVDGQQRTAALALVDVDKVKAFQISVNANVGDADAAKRVFMIANSTQKIETQFSRALLASMDDQSVGYLQKERARALAAKALALDDPSSPFKGLIQYPGVKNDKRPPIAYNSLFQVVSTFANSSVDFGENPERLASVVKRSYELVKKVWPVAWGQKPKDSRLMHGAGLRAMAFLLANKLEQLFSNHGDLDSPELWSDLEASLTRLRTRVVWSLIETQDSTEKAKTNYTKEVSTRQNTNNDIAELANFLKKESLQLDTNARARKS</sequence>
<accession>A0ABU5HFF0</accession>
<organism evidence="1 2">
    <name type="scientific">Hyalangium rubrum</name>
    <dbReference type="NCBI Taxonomy" id="3103134"/>
    <lineage>
        <taxon>Bacteria</taxon>
        <taxon>Pseudomonadati</taxon>
        <taxon>Myxococcota</taxon>
        <taxon>Myxococcia</taxon>
        <taxon>Myxococcales</taxon>
        <taxon>Cystobacterineae</taxon>
        <taxon>Archangiaceae</taxon>
        <taxon>Hyalangium</taxon>
    </lineage>
</organism>
<evidence type="ECO:0000313" key="1">
    <source>
        <dbReference type="EMBL" id="MDY7231538.1"/>
    </source>
</evidence>
<name>A0ABU5HFF0_9BACT</name>
<dbReference type="NCBIfam" id="TIGR03187">
    <property type="entry name" value="DGQHR"/>
    <property type="match status" value="1"/>
</dbReference>
<dbReference type="InterPro" id="IPR017601">
    <property type="entry name" value="DGQHR-contain_dom"/>
</dbReference>
<dbReference type="EMBL" id="JAXIVS010000015">
    <property type="protein sequence ID" value="MDY7231538.1"/>
    <property type="molecule type" value="Genomic_DNA"/>
</dbReference>
<dbReference type="Proteomes" id="UP001291309">
    <property type="component" value="Unassembled WGS sequence"/>
</dbReference>
<keyword evidence="2" id="KW-1185">Reference proteome</keyword>
<dbReference type="RefSeq" id="WP_321550250.1">
    <property type="nucleotide sequence ID" value="NZ_JAXIVS010000015.1"/>
</dbReference>
<protein>
    <submittedName>
        <fullName evidence="1">DGQHR domain-containing protein</fullName>
    </submittedName>
</protein>